<reference evidence="2" key="1">
    <citation type="submission" date="2023-06" db="EMBL/GenBank/DDBJ databases">
        <title>Identification and characterization of horizontal gene transfer across gut microbiota members of farm animals based on homology search.</title>
        <authorList>
            <person name="Zeman M."/>
            <person name="Kubasova T."/>
            <person name="Jahodarova E."/>
            <person name="Nykrynova M."/>
            <person name="Rychlik I."/>
        </authorList>
    </citation>
    <scope>NUCLEOTIDE SEQUENCE [LARGE SCALE GENOMIC DNA]</scope>
    <source>
        <strain evidence="2">161_Gplus</strain>
    </source>
</reference>
<evidence type="ECO:0000313" key="1">
    <source>
        <dbReference type="EMBL" id="MDM8265630.1"/>
    </source>
</evidence>
<evidence type="ECO:0000313" key="2">
    <source>
        <dbReference type="Proteomes" id="UP001529343"/>
    </source>
</evidence>
<dbReference type="Proteomes" id="UP001529343">
    <property type="component" value="Unassembled WGS sequence"/>
</dbReference>
<dbReference type="RefSeq" id="WP_289585570.1">
    <property type="nucleotide sequence ID" value="NZ_JAUDDW010000001.1"/>
</dbReference>
<keyword evidence="2" id="KW-1185">Reference proteome</keyword>
<dbReference type="EMBL" id="JAUDDW010000001">
    <property type="protein sequence ID" value="MDM8265630.1"/>
    <property type="molecule type" value="Genomic_DNA"/>
</dbReference>
<proteinExistence type="predicted"/>
<organism evidence="1 2">
    <name type="scientific">Limosilactobacillus pontis</name>
    <dbReference type="NCBI Taxonomy" id="35787"/>
    <lineage>
        <taxon>Bacteria</taxon>
        <taxon>Bacillati</taxon>
        <taxon>Bacillota</taxon>
        <taxon>Bacilli</taxon>
        <taxon>Lactobacillales</taxon>
        <taxon>Lactobacillaceae</taxon>
        <taxon>Limosilactobacillus</taxon>
    </lineage>
</organism>
<name>A0ABT7UV94_9LACO</name>
<sequence>MKNQELLNRIQKLSLSQAYYMGKRDSWIENLKEDLQGLPASVGVDDPVLKNDYYFVDLYNDLFAKEMGWA</sequence>
<gene>
    <name evidence="1" type="ORF">QUW44_00375</name>
</gene>
<accession>A0ABT7UV94</accession>
<protein>
    <submittedName>
        <fullName evidence="1">Uncharacterized protein</fullName>
    </submittedName>
</protein>
<comment type="caution">
    <text evidence="1">The sequence shown here is derived from an EMBL/GenBank/DDBJ whole genome shotgun (WGS) entry which is preliminary data.</text>
</comment>